<keyword evidence="5 9" id="KW-0418">Kinase</keyword>
<accession>A0A7T3FVW5</accession>
<dbReference type="PANTHER" id="PTHR44936:SF10">
    <property type="entry name" value="SENSOR PROTEIN RSTB"/>
    <property type="match status" value="1"/>
</dbReference>
<dbReference type="Proteomes" id="UP000595001">
    <property type="component" value="Chromosome"/>
</dbReference>
<dbReference type="SUPFAM" id="SSF55874">
    <property type="entry name" value="ATPase domain of HSP90 chaperone/DNA topoisomerase II/histidine kinase"/>
    <property type="match status" value="1"/>
</dbReference>
<dbReference type="PROSITE" id="PS50109">
    <property type="entry name" value="HIS_KIN"/>
    <property type="match status" value="1"/>
</dbReference>
<evidence type="ECO:0000313" key="10">
    <source>
        <dbReference type="Proteomes" id="UP000595001"/>
    </source>
</evidence>
<protein>
    <recommendedName>
        <fullName evidence="2">histidine kinase</fullName>
        <ecNumber evidence="2">2.7.13.3</ecNumber>
    </recommendedName>
</protein>
<dbReference type="AlphaFoldDB" id="A0A7T3FVW5"/>
<evidence type="ECO:0000256" key="5">
    <source>
        <dbReference type="ARBA" id="ARBA00022777"/>
    </source>
</evidence>
<gene>
    <name evidence="9" type="ORF">I7X12_12715</name>
</gene>
<dbReference type="RefSeq" id="WP_198060446.1">
    <property type="nucleotide sequence ID" value="NZ_CP065856.1"/>
</dbReference>
<keyword evidence="7" id="KW-0812">Transmembrane</keyword>
<dbReference type="Pfam" id="PF02518">
    <property type="entry name" value="HATPase_c"/>
    <property type="match status" value="1"/>
</dbReference>
<dbReference type="GO" id="GO:0004673">
    <property type="term" value="F:protein histidine kinase activity"/>
    <property type="evidence" value="ECO:0007669"/>
    <property type="project" value="UniProtKB-EC"/>
</dbReference>
<dbReference type="Gene3D" id="3.30.565.10">
    <property type="entry name" value="Histidine kinase-like ATPase, C-terminal domain"/>
    <property type="match status" value="1"/>
</dbReference>
<dbReference type="GeneID" id="60589370"/>
<dbReference type="PANTHER" id="PTHR44936">
    <property type="entry name" value="SENSOR PROTEIN CREC"/>
    <property type="match status" value="1"/>
</dbReference>
<feature type="domain" description="Histidine kinase" evidence="8">
    <location>
        <begin position="149"/>
        <end position="355"/>
    </location>
</feature>
<sequence length="355" mass="37612">MFGVGSLLGLAVVFVVFTLVRLSEASGSGLAQRVALGLTVALGLSLAAGGLGIVRYDLTSYAPRIAGWTYLGAAALLVAVSLNTVLFEVIRPGYTIALYLVTNAAAGGAVLGFVIGLYDGHQRQSHTELAAKQREATALSTRLSVLNRVLRHDIRTRAQVLRGHSERLASGDLAPTNAAVNIDQTTDRLLNLSEEARELEQLLEHDAFETEAVDIVTVVEGAVRTVETTHSRLTLTLDLPDERRVQAPPLFRQAIEHVLENAAEHNDSPDPRAEVTVEAPEAGMVALSIADNGPGIDQNELIHNTGAAETGLEHSTGLGLWLATWIVEEGGGTLAVETPSSGEFGTVVTLRVPTV</sequence>
<evidence type="ECO:0000256" key="3">
    <source>
        <dbReference type="ARBA" id="ARBA00022679"/>
    </source>
</evidence>
<keyword evidence="10" id="KW-1185">Reference proteome</keyword>
<feature type="transmembrane region" description="Helical" evidence="7">
    <location>
        <begin position="35"/>
        <end position="56"/>
    </location>
</feature>
<organism evidence="9 10">
    <name type="scientific">Halosimplex litoreum</name>
    <dbReference type="NCBI Taxonomy" id="1198301"/>
    <lineage>
        <taxon>Archaea</taxon>
        <taxon>Methanobacteriati</taxon>
        <taxon>Methanobacteriota</taxon>
        <taxon>Stenosarchaea group</taxon>
        <taxon>Halobacteria</taxon>
        <taxon>Halobacteriales</taxon>
        <taxon>Haloarculaceae</taxon>
        <taxon>Halosimplex</taxon>
    </lineage>
</organism>
<dbReference type="InterPro" id="IPR003594">
    <property type="entry name" value="HATPase_dom"/>
</dbReference>
<keyword evidence="7" id="KW-1133">Transmembrane helix</keyword>
<reference evidence="9 10" key="1">
    <citation type="submission" date="2020-12" db="EMBL/GenBank/DDBJ databases">
        <title>Halosimplex halophilum sp. nov. and Halosimplex salinum sp. nov., two new members of the genus Halosimplex.</title>
        <authorList>
            <person name="Cui H.L."/>
        </authorList>
    </citation>
    <scope>NUCLEOTIDE SEQUENCE [LARGE SCALE GENOMIC DNA]</scope>
    <source>
        <strain evidence="9 10">YGH94</strain>
    </source>
</reference>
<feature type="transmembrane region" description="Helical" evidence="7">
    <location>
        <begin position="68"/>
        <end position="90"/>
    </location>
</feature>
<evidence type="ECO:0000256" key="4">
    <source>
        <dbReference type="ARBA" id="ARBA00022741"/>
    </source>
</evidence>
<evidence type="ECO:0000313" key="9">
    <source>
        <dbReference type="EMBL" id="QPV61616.1"/>
    </source>
</evidence>
<dbReference type="GO" id="GO:0005524">
    <property type="term" value="F:ATP binding"/>
    <property type="evidence" value="ECO:0007669"/>
    <property type="project" value="UniProtKB-KW"/>
</dbReference>
<dbReference type="SMART" id="SM00387">
    <property type="entry name" value="HATPase_c"/>
    <property type="match status" value="1"/>
</dbReference>
<evidence type="ECO:0000256" key="2">
    <source>
        <dbReference type="ARBA" id="ARBA00012438"/>
    </source>
</evidence>
<evidence type="ECO:0000259" key="8">
    <source>
        <dbReference type="PROSITE" id="PS50109"/>
    </source>
</evidence>
<keyword evidence="4" id="KW-0547">Nucleotide-binding</keyword>
<dbReference type="OrthoDB" id="230688at2157"/>
<keyword evidence="6" id="KW-0067">ATP-binding</keyword>
<keyword evidence="7" id="KW-0472">Membrane</keyword>
<evidence type="ECO:0000256" key="1">
    <source>
        <dbReference type="ARBA" id="ARBA00000085"/>
    </source>
</evidence>
<evidence type="ECO:0000256" key="6">
    <source>
        <dbReference type="ARBA" id="ARBA00022840"/>
    </source>
</evidence>
<keyword evidence="3" id="KW-0808">Transferase</keyword>
<dbReference type="PRINTS" id="PR00344">
    <property type="entry name" value="BCTRLSENSOR"/>
</dbReference>
<dbReference type="InterPro" id="IPR036890">
    <property type="entry name" value="HATPase_C_sf"/>
</dbReference>
<dbReference type="InterPro" id="IPR004358">
    <property type="entry name" value="Sig_transdc_His_kin-like_C"/>
</dbReference>
<dbReference type="InterPro" id="IPR005467">
    <property type="entry name" value="His_kinase_dom"/>
</dbReference>
<comment type="catalytic activity">
    <reaction evidence="1">
        <text>ATP + protein L-histidine = ADP + protein N-phospho-L-histidine.</text>
        <dbReference type="EC" id="2.7.13.3"/>
    </reaction>
</comment>
<evidence type="ECO:0000256" key="7">
    <source>
        <dbReference type="SAM" id="Phobius"/>
    </source>
</evidence>
<dbReference type="KEGG" id="hlt:I7X12_12715"/>
<feature type="transmembrane region" description="Helical" evidence="7">
    <location>
        <begin position="96"/>
        <end position="118"/>
    </location>
</feature>
<dbReference type="InterPro" id="IPR050980">
    <property type="entry name" value="2C_sensor_his_kinase"/>
</dbReference>
<dbReference type="EMBL" id="CP065856">
    <property type="protein sequence ID" value="QPV61616.1"/>
    <property type="molecule type" value="Genomic_DNA"/>
</dbReference>
<dbReference type="EC" id="2.7.13.3" evidence="2"/>
<name>A0A7T3FVW5_9EURY</name>
<proteinExistence type="predicted"/>